<comment type="caution">
    <text evidence="1">The sequence shown here is derived from an EMBL/GenBank/DDBJ whole genome shotgun (WGS) entry which is preliminary data.</text>
</comment>
<dbReference type="AlphaFoldDB" id="X1BY39"/>
<feature type="non-terminal residue" evidence="1">
    <location>
        <position position="1"/>
    </location>
</feature>
<evidence type="ECO:0000313" key="1">
    <source>
        <dbReference type="EMBL" id="GAG86022.1"/>
    </source>
</evidence>
<organism evidence="1">
    <name type="scientific">marine sediment metagenome</name>
    <dbReference type="NCBI Taxonomy" id="412755"/>
    <lineage>
        <taxon>unclassified sequences</taxon>
        <taxon>metagenomes</taxon>
        <taxon>ecological metagenomes</taxon>
    </lineage>
</organism>
<accession>X1BY39</accession>
<proteinExistence type="predicted"/>
<gene>
    <name evidence="1" type="ORF">S01H4_36360</name>
</gene>
<protein>
    <submittedName>
        <fullName evidence="1">Uncharacterized protein</fullName>
    </submittedName>
</protein>
<dbReference type="EMBL" id="BART01019424">
    <property type="protein sequence ID" value="GAG86022.1"/>
    <property type="molecule type" value="Genomic_DNA"/>
</dbReference>
<name>X1BY39_9ZZZZ</name>
<sequence length="41" mass="4875">GKDKVVKAEWETVPYWLVKLNHNGFYLHLTEEEFKCIPPKS</sequence>
<reference evidence="1" key="1">
    <citation type="journal article" date="2014" name="Front. Microbiol.">
        <title>High frequency of phylogenetically diverse reductive dehalogenase-homologous genes in deep subseafloor sedimentary metagenomes.</title>
        <authorList>
            <person name="Kawai M."/>
            <person name="Futagami T."/>
            <person name="Toyoda A."/>
            <person name="Takaki Y."/>
            <person name="Nishi S."/>
            <person name="Hori S."/>
            <person name="Arai W."/>
            <person name="Tsubouchi T."/>
            <person name="Morono Y."/>
            <person name="Uchiyama I."/>
            <person name="Ito T."/>
            <person name="Fujiyama A."/>
            <person name="Inagaki F."/>
            <person name="Takami H."/>
        </authorList>
    </citation>
    <scope>NUCLEOTIDE SEQUENCE</scope>
    <source>
        <strain evidence="1">Expedition CK06-06</strain>
    </source>
</reference>